<dbReference type="Gene3D" id="1.20.1270.180">
    <property type="match status" value="1"/>
</dbReference>
<reference evidence="1" key="1">
    <citation type="submission" date="2021-12" db="EMBL/GenBank/DDBJ databases">
        <title>taxonomy of Moraxella sp. ZY201224.</title>
        <authorList>
            <person name="Li F."/>
        </authorList>
    </citation>
    <scope>NUCLEOTIDE SEQUENCE</scope>
    <source>
        <strain evidence="1">ZY201224</strain>
    </source>
</reference>
<dbReference type="RefSeq" id="WP_263077094.1">
    <property type="nucleotide sequence ID" value="NZ_CP089977.1"/>
</dbReference>
<name>A0ABY6F655_9GAMM</name>
<dbReference type="EMBL" id="CP089977">
    <property type="protein sequence ID" value="UXZ05583.1"/>
    <property type="molecule type" value="Genomic_DNA"/>
</dbReference>
<proteinExistence type="predicted"/>
<dbReference type="Proteomes" id="UP001063782">
    <property type="component" value="Chromosome"/>
</dbReference>
<keyword evidence="2" id="KW-1185">Reference proteome</keyword>
<dbReference type="PROSITE" id="PS51257">
    <property type="entry name" value="PROKAR_LIPOPROTEIN"/>
    <property type="match status" value="1"/>
</dbReference>
<evidence type="ECO:0000313" key="1">
    <source>
        <dbReference type="EMBL" id="UXZ05583.1"/>
    </source>
</evidence>
<evidence type="ECO:0000313" key="2">
    <source>
        <dbReference type="Proteomes" id="UP001063782"/>
    </source>
</evidence>
<protein>
    <submittedName>
        <fullName evidence="1">DUF1311 domain-containing protein</fullName>
    </submittedName>
</protein>
<sequence>MQAKNWWYIALVVAGSVVLTGCPFDKHTGCSDEEGLAALKEIILESTNKELTERLGAEQNTAIKNALESINFDVIGVRTIDKSSKNTQVFCEATLQTSLPNTLLANADEALKLDGSSQTAQEILNSNSYQNNDDGTFDYEIGYTLQPSDDGKWIYAQLDKGQPAQGLTDMLYWSLSKEQIATKIQQQNEQEAADLEQANANYHAAVARINRTWNSLDPYIQDMLRPEQKSINNQREAECRAESLGVDGSFAAQEIYRLNCEVERLDSRNEELGYY</sequence>
<gene>
    <name evidence="1" type="ORF">LU297_03845</name>
</gene>
<organism evidence="1 2">
    <name type="scientific">Moraxella nasicaprae</name>
    <dbReference type="NCBI Taxonomy" id="2904122"/>
    <lineage>
        <taxon>Bacteria</taxon>
        <taxon>Pseudomonadati</taxon>
        <taxon>Pseudomonadota</taxon>
        <taxon>Gammaproteobacteria</taxon>
        <taxon>Moraxellales</taxon>
        <taxon>Moraxellaceae</taxon>
        <taxon>Moraxella</taxon>
    </lineage>
</organism>
<accession>A0ABY6F655</accession>